<feature type="compositionally biased region" description="Low complexity" evidence="1">
    <location>
        <begin position="895"/>
        <end position="905"/>
    </location>
</feature>
<accession>A0A8S5RLW7</accession>
<name>A0A8S5RLW7_9VIRU</name>
<evidence type="ECO:0000313" key="2">
    <source>
        <dbReference type="EMBL" id="DAE32106.1"/>
    </source>
</evidence>
<dbReference type="EMBL" id="BK059116">
    <property type="protein sequence ID" value="DAE32106.1"/>
    <property type="molecule type" value="Genomic_DNA"/>
</dbReference>
<organism evidence="2">
    <name type="scientific">virus sp. ctn3M15</name>
    <dbReference type="NCBI Taxonomy" id="2825821"/>
    <lineage>
        <taxon>Viruses</taxon>
    </lineage>
</organism>
<reference evidence="2" key="1">
    <citation type="journal article" date="2021" name="Proc. Natl. Acad. Sci. U.S.A.">
        <title>A Catalog of Tens of Thousands of Viruses from Human Metagenomes Reveals Hidden Associations with Chronic Diseases.</title>
        <authorList>
            <person name="Tisza M.J."/>
            <person name="Buck C.B."/>
        </authorList>
    </citation>
    <scope>NUCLEOTIDE SEQUENCE</scope>
    <source>
        <strain evidence="2">Ctn3M15</strain>
    </source>
</reference>
<feature type="region of interest" description="Disordered" evidence="1">
    <location>
        <begin position="883"/>
        <end position="905"/>
    </location>
</feature>
<protein>
    <submittedName>
        <fullName evidence="2">Uncharacterized protein</fullName>
    </submittedName>
</protein>
<proteinExistence type="predicted"/>
<evidence type="ECO:0000256" key="1">
    <source>
        <dbReference type="SAM" id="MobiDB-lite"/>
    </source>
</evidence>
<sequence length="1117" mass="119345">MSSNLDKAILKIAGAVADAKKASKEAKELASQPVTAAVGEEGNLKINENDTGLKLITLSNVNKAVSSALGGADVADNIAKEQARFELKQQEANMKIAIERGVYYLEDALDDDMRTKVLSGMFAKKENKLSRDEAAAVSRKLTEFIAKIPDGSYLTARNGSAFAVDKNIGYMPDVFGADGRAVTVGGMKLTIDGAQPCIYIKGKNFLFVDFRGVTFVVESFGVNVFEMDGGTGNTIIHGGIIRSRRYLEKGYVGGRQGLFAPIDGWTPENPDVGYGYADKGLYDLGFNTTTLMHDLARYRNNAAQVQNVKKPAGLTWAQVKEHERNQSVRKYLSVGGYWNADGTKNQFPQEDGTVSEEWGMWAGGQRGSSANGWTFYDVHHLKVWDFDIRGMTGSSLQFGLYSTRDCRDVGSGDIDTAIREGMVCYDCKVYGGFMDANYIGGIGVVRGVGITIEGMNCIEGTVGHPDASVGHSRDNSQMTVDPGYWLWTSRYLPQIGIRFLNNHFGFAKRKVCDAHTGNNIQIIGNSGKCLYYGTGVVIEETFAMDSTKGGRSESTSFEYQESNIVIKDNEFICGLNGIFLINGATGVKARKDKNLWWLRANITVQNNRIYAPRGVPSNFGHNRFTISDNSSTFALPFGEPFGLRYLSVINIKKGGQNYSPDTKIVITGGGEGARGGAATCTVTNGVITAIRITATGTKYGDAKSISVQAVDPTGQGSGAEFEALCNSSSYAYMIGAEARYGTIDASYIANNTARNSPHGNYDRQFLTANLTGCTVRDNRLDITPYTKGTNPALPYVSDRDYVHRSGVASQGFYQTGKHTDCFHENNKTWNQMTGVYTDHVFNNATTQSGTATASSKVSRADVDVMINNAVEAAIAPIKAKLEAAPSGGGGATGQPASPSPAVATPATPSNIKFSFATAEINALEASADAGTAKLISAVTSVKAGDPDGWTGAVAEEDGKKVIKAVAGENGKGHRYLETSGVSATSNTQTTLVMPFKVVRGGSDGGAFIVLPLMNGSVVVGSVVATHGAEGFTLRVPEDSTVDGKSVRANDVFAYDKWHVAKIQISAAFDKIRFGTSHVANTGRSVTIGAGFEILQGDVSKADEKANALMTAYSVTAA</sequence>